<keyword evidence="1" id="KW-0597">Phosphoprotein</keyword>
<evidence type="ECO:0000256" key="1">
    <source>
        <dbReference type="ARBA" id="ARBA00022553"/>
    </source>
</evidence>
<dbReference type="GO" id="GO:0003730">
    <property type="term" value="F:mRNA 3'-UTR binding"/>
    <property type="evidence" value="ECO:0007669"/>
    <property type="project" value="TreeGrafter"/>
</dbReference>
<feature type="region of interest" description="Disordered" evidence="4">
    <location>
        <begin position="397"/>
        <end position="526"/>
    </location>
</feature>
<protein>
    <submittedName>
        <fullName evidence="6">La- protein 4</fullName>
    </submittedName>
</protein>
<name>A0A8H7ESR8_9FUNG</name>
<dbReference type="Gene3D" id="1.10.10.10">
    <property type="entry name" value="Winged helix-like DNA-binding domain superfamily/Winged helix DNA-binding domain"/>
    <property type="match status" value="1"/>
</dbReference>
<evidence type="ECO:0000256" key="2">
    <source>
        <dbReference type="ARBA" id="ARBA00022884"/>
    </source>
</evidence>
<proteinExistence type="predicted"/>
<dbReference type="InterPro" id="IPR045180">
    <property type="entry name" value="La_dom_prot"/>
</dbReference>
<feature type="compositionally biased region" description="Polar residues" evidence="4">
    <location>
        <begin position="405"/>
        <end position="420"/>
    </location>
</feature>
<evidence type="ECO:0000259" key="5">
    <source>
        <dbReference type="PROSITE" id="PS50961"/>
    </source>
</evidence>
<dbReference type="EMBL" id="JABAYA010000008">
    <property type="protein sequence ID" value="KAF7731724.1"/>
    <property type="molecule type" value="Genomic_DNA"/>
</dbReference>
<dbReference type="InterPro" id="IPR058699">
    <property type="entry name" value="RRM_LARP4/4B"/>
</dbReference>
<feature type="compositionally biased region" description="Low complexity" evidence="4">
    <location>
        <begin position="348"/>
        <end position="358"/>
    </location>
</feature>
<feature type="domain" description="HTH La-type RNA-binding" evidence="5">
    <location>
        <begin position="46"/>
        <end position="135"/>
    </location>
</feature>
<reference evidence="6" key="1">
    <citation type="submission" date="2020-01" db="EMBL/GenBank/DDBJ databases">
        <title>Genome Sequencing of Three Apophysomyces-Like Fungal Strains Confirms a Novel Fungal Genus in the Mucoromycota with divergent Burkholderia-like Endosymbiotic Bacteria.</title>
        <authorList>
            <person name="Stajich J.E."/>
            <person name="Macias A.M."/>
            <person name="Carter-House D."/>
            <person name="Lovett B."/>
            <person name="Kasson L.R."/>
            <person name="Berry K."/>
            <person name="Grigoriev I."/>
            <person name="Chang Y."/>
            <person name="Spatafora J."/>
            <person name="Kasson M.T."/>
        </authorList>
    </citation>
    <scope>NUCLEOTIDE SEQUENCE</scope>
    <source>
        <strain evidence="6">NRRL A-21654</strain>
    </source>
</reference>
<feature type="compositionally biased region" description="Basic residues" evidence="4">
    <location>
        <begin position="473"/>
        <end position="486"/>
    </location>
</feature>
<dbReference type="AlphaFoldDB" id="A0A8H7ESR8"/>
<feature type="compositionally biased region" description="Basic and acidic residues" evidence="4">
    <location>
        <begin position="435"/>
        <end position="451"/>
    </location>
</feature>
<dbReference type="PANTHER" id="PTHR22792:SF131">
    <property type="entry name" value="LA-RELATED PROTEIN LARP4B"/>
    <property type="match status" value="1"/>
</dbReference>
<feature type="region of interest" description="Disordered" evidence="4">
    <location>
        <begin position="562"/>
        <end position="602"/>
    </location>
</feature>
<feature type="compositionally biased region" description="Polar residues" evidence="4">
    <location>
        <begin position="327"/>
        <end position="347"/>
    </location>
</feature>
<evidence type="ECO:0000256" key="3">
    <source>
        <dbReference type="PROSITE-ProRule" id="PRU00332"/>
    </source>
</evidence>
<sequence length="602" mass="67922">MDPAPRDEEQDDLEIIMHDDEINSSSVFGSSKAAYELNNSISDSSKYYTAPVKIDLKRQLEYYFSRQNLANDAYLVSQMDSELYVPIVTIAKFRRVREWTTDIDLIVKTLRESSAVIIDETGTKVKPNISVQRTTIILRDVPETTEQEISDLLRELDSPPIKNIKKDIGNMWYITFESEEDALKMLFNIRGKSFKGMPIAARMKSEPILRSIQPRKSVADPEKQASPTSSNLSASPHVTPLTSPVSDTSSRASDISLPSLVGPYGCFYPYNMAVPMSYGHRWNSQYPMGSTYHNRYYNSTDGRSRYWNGYSGRSKQRYGNEYRNNRQESTNNGHGSRINGNQVNRKPSNNTETNNSETEQLLHEMSSISVSNSNELSNLRGTSPQSDENQPVRKTFRGKVERSQQHLTQTRANNDRNISNTRKKPKDLPTMAVQRPEKQNDRRINKDKIQDKGVPSTFSARRRVSVPTDASKQKRKATRDKGKKGKSKDDDTAPNLQPANFPPLPTKAGEQPTRVRDQDVFVPPRSAADVVRGKQMIEVDEPSKNSQVKVDLDPAKAIQSVYEDPGKDGFPSLDRSTLNKPASVSYADMLKKSSDDKQTNAS</sequence>
<dbReference type="PANTHER" id="PTHR22792">
    <property type="entry name" value="LUPUS LA PROTEIN-RELATED"/>
    <property type="match status" value="1"/>
</dbReference>
<evidence type="ECO:0000313" key="7">
    <source>
        <dbReference type="Proteomes" id="UP000605846"/>
    </source>
</evidence>
<dbReference type="Pfam" id="PF26088">
    <property type="entry name" value="RRM_LARP4"/>
    <property type="match status" value="1"/>
</dbReference>
<dbReference type="InterPro" id="IPR036388">
    <property type="entry name" value="WH-like_DNA-bd_sf"/>
</dbReference>
<dbReference type="GO" id="GO:0045727">
    <property type="term" value="P:positive regulation of translation"/>
    <property type="evidence" value="ECO:0007669"/>
    <property type="project" value="TreeGrafter"/>
</dbReference>
<evidence type="ECO:0000256" key="4">
    <source>
        <dbReference type="SAM" id="MobiDB-lite"/>
    </source>
</evidence>
<dbReference type="SUPFAM" id="SSF54928">
    <property type="entry name" value="RNA-binding domain, RBD"/>
    <property type="match status" value="1"/>
</dbReference>
<feature type="compositionally biased region" description="Polar residues" evidence="4">
    <location>
        <begin position="225"/>
        <end position="253"/>
    </location>
</feature>
<organism evidence="6 7">
    <name type="scientific">Apophysomyces ossiformis</name>
    <dbReference type="NCBI Taxonomy" id="679940"/>
    <lineage>
        <taxon>Eukaryota</taxon>
        <taxon>Fungi</taxon>
        <taxon>Fungi incertae sedis</taxon>
        <taxon>Mucoromycota</taxon>
        <taxon>Mucoromycotina</taxon>
        <taxon>Mucoromycetes</taxon>
        <taxon>Mucorales</taxon>
        <taxon>Mucorineae</taxon>
        <taxon>Mucoraceae</taxon>
        <taxon>Apophysomyces</taxon>
    </lineage>
</organism>
<dbReference type="OrthoDB" id="340227at2759"/>
<evidence type="ECO:0000313" key="6">
    <source>
        <dbReference type="EMBL" id="KAF7731724.1"/>
    </source>
</evidence>
<accession>A0A8H7ESR8</accession>
<dbReference type="InterPro" id="IPR036390">
    <property type="entry name" value="WH_DNA-bd_sf"/>
</dbReference>
<keyword evidence="7" id="KW-1185">Reference proteome</keyword>
<feature type="region of interest" description="Disordered" evidence="4">
    <location>
        <begin position="324"/>
        <end position="358"/>
    </location>
</feature>
<dbReference type="SUPFAM" id="SSF46785">
    <property type="entry name" value="Winged helix' DNA-binding domain"/>
    <property type="match status" value="1"/>
</dbReference>
<dbReference type="Proteomes" id="UP000605846">
    <property type="component" value="Unassembled WGS sequence"/>
</dbReference>
<feature type="compositionally biased region" description="Basic and acidic residues" evidence="4">
    <location>
        <begin position="589"/>
        <end position="602"/>
    </location>
</feature>
<comment type="caution">
    <text evidence="6">The sequence shown here is derived from an EMBL/GenBank/DDBJ whole genome shotgun (WGS) entry which is preliminary data.</text>
</comment>
<dbReference type="GO" id="GO:0010494">
    <property type="term" value="C:cytoplasmic stress granule"/>
    <property type="evidence" value="ECO:0007669"/>
    <property type="project" value="TreeGrafter"/>
</dbReference>
<dbReference type="SMART" id="SM00715">
    <property type="entry name" value="LA"/>
    <property type="match status" value="1"/>
</dbReference>
<dbReference type="InterPro" id="IPR006630">
    <property type="entry name" value="La_HTH"/>
</dbReference>
<feature type="region of interest" description="Disordered" evidence="4">
    <location>
        <begin position="210"/>
        <end position="253"/>
    </location>
</feature>
<keyword evidence="2 3" id="KW-0694">RNA-binding</keyword>
<gene>
    <name evidence="6" type="primary">LARP4</name>
    <name evidence="6" type="ORF">EC973_008896</name>
</gene>
<dbReference type="GO" id="GO:0005829">
    <property type="term" value="C:cytosol"/>
    <property type="evidence" value="ECO:0007669"/>
    <property type="project" value="TreeGrafter"/>
</dbReference>
<dbReference type="PROSITE" id="PS50961">
    <property type="entry name" value="HTH_LA"/>
    <property type="match status" value="1"/>
</dbReference>
<dbReference type="InterPro" id="IPR035979">
    <property type="entry name" value="RBD_domain_sf"/>
</dbReference>
<dbReference type="Pfam" id="PF05383">
    <property type="entry name" value="La"/>
    <property type="match status" value="1"/>
</dbReference>